<dbReference type="GO" id="GO:0008168">
    <property type="term" value="F:methyltransferase activity"/>
    <property type="evidence" value="ECO:0007669"/>
    <property type="project" value="UniProtKB-KW"/>
</dbReference>
<dbReference type="InterPro" id="IPR000257">
    <property type="entry name" value="Uroporphyrinogen_deCOase"/>
</dbReference>
<dbReference type="EMBL" id="CP019646">
    <property type="protein sequence ID" value="AQQ72158.1"/>
    <property type="molecule type" value="Genomic_DNA"/>
</dbReference>
<feature type="domain" description="Uroporphyrinogen decarboxylase (URO-D)" evidence="1">
    <location>
        <begin position="212"/>
        <end position="410"/>
    </location>
</feature>
<dbReference type="RefSeq" id="WP_146684379.1">
    <property type="nucleotide sequence ID" value="NZ_CP019646.1"/>
</dbReference>
<dbReference type="PANTHER" id="PTHR47099">
    <property type="entry name" value="METHYLCOBAMIDE:COM METHYLTRANSFERASE MTBA"/>
    <property type="match status" value="1"/>
</dbReference>
<dbReference type="Gene3D" id="3.20.20.210">
    <property type="match status" value="1"/>
</dbReference>
<sequence length="412" mass="46650">MNSRQRVLAAINHQEPDRIPIDMGATPSSGISAIAYTNLKKHLNINTGNTRIYDVVQQLAQPEEVILDTFGIDAVDIGRSFNDRGTDWHDTTMADGQKAQYPAWFKPEKQPDGSYLAYVGGKPIARMPAGGTFFDQTYFPYIDGYPDNFEGLSREMGKILWAALAHSPWDHAGEADFWKQLRERTINLRQSTDRALVVVCGCNLFEWGTFLRRMDNFLMDVFVQQEQVKALLEALMEIHLTTLEKVCQAVGDVADILRFGDDLGMDSGPFMSPQIYRELFKPHHTRLNEYVHKNSRMKTYIHSCGSIYQLMPDMIEAGYDVFNPIQTNCADMDPLKLKKEFGRDITFWGGGCDTRSILNTASPQEVKDHVRQRIEILSPGGGFVFNTVHNILPEVPPENIVAMFEAVHEYSS</sequence>
<keyword evidence="2" id="KW-0489">Methyltransferase</keyword>
<dbReference type="InterPro" id="IPR038071">
    <property type="entry name" value="UROD/MetE-like_sf"/>
</dbReference>
<evidence type="ECO:0000313" key="2">
    <source>
        <dbReference type="EMBL" id="AQQ72158.1"/>
    </source>
</evidence>
<organism evidence="2 3">
    <name type="scientific">Limihaloglobus sulfuriphilus</name>
    <dbReference type="NCBI Taxonomy" id="1851148"/>
    <lineage>
        <taxon>Bacteria</taxon>
        <taxon>Pseudomonadati</taxon>
        <taxon>Planctomycetota</taxon>
        <taxon>Phycisphaerae</taxon>
        <taxon>Sedimentisphaerales</taxon>
        <taxon>Sedimentisphaeraceae</taxon>
        <taxon>Limihaloglobus</taxon>
    </lineage>
</organism>
<dbReference type="SUPFAM" id="SSF51726">
    <property type="entry name" value="UROD/MetE-like"/>
    <property type="match status" value="1"/>
</dbReference>
<proteinExistence type="predicted"/>
<dbReference type="GO" id="GO:0032259">
    <property type="term" value="P:methylation"/>
    <property type="evidence" value="ECO:0007669"/>
    <property type="project" value="UniProtKB-KW"/>
</dbReference>
<dbReference type="GO" id="GO:0004853">
    <property type="term" value="F:uroporphyrinogen decarboxylase activity"/>
    <property type="evidence" value="ECO:0007669"/>
    <property type="project" value="InterPro"/>
</dbReference>
<gene>
    <name evidence="2" type="ORF">SMSP2_02539</name>
</gene>
<dbReference type="KEGG" id="pbas:SMSP2_02539"/>
<dbReference type="STRING" id="1851148.SMSP2_02539"/>
<dbReference type="Proteomes" id="UP000188181">
    <property type="component" value="Chromosome"/>
</dbReference>
<evidence type="ECO:0000259" key="1">
    <source>
        <dbReference type="Pfam" id="PF01208"/>
    </source>
</evidence>
<dbReference type="AlphaFoldDB" id="A0A1Q2MI10"/>
<protein>
    <submittedName>
        <fullName evidence="2">Methylcobalamin:coenzyme M methyltransferase</fullName>
    </submittedName>
</protein>
<reference evidence="3" key="1">
    <citation type="submission" date="2017-02" db="EMBL/GenBank/DDBJ databases">
        <title>Comparative genomics and description of representatives of a novel lineage of planctomycetes thriving in anoxic sediments.</title>
        <authorList>
            <person name="Spring S."/>
            <person name="Bunk B."/>
            <person name="Sproer C."/>
        </authorList>
    </citation>
    <scope>NUCLEOTIDE SEQUENCE [LARGE SCALE GENOMIC DNA]</scope>
    <source>
        <strain evidence="3">SM-Chi-D1</strain>
    </source>
</reference>
<dbReference type="Pfam" id="PF01208">
    <property type="entry name" value="URO-D"/>
    <property type="match status" value="1"/>
</dbReference>
<keyword evidence="2" id="KW-0808">Transferase</keyword>
<dbReference type="PANTHER" id="PTHR47099:SF1">
    <property type="entry name" value="METHYLCOBAMIDE:COM METHYLTRANSFERASE MTBA"/>
    <property type="match status" value="1"/>
</dbReference>
<keyword evidence="3" id="KW-1185">Reference proteome</keyword>
<name>A0A1Q2MI10_9BACT</name>
<accession>A0A1Q2MI10</accession>
<dbReference type="GO" id="GO:0006779">
    <property type="term" value="P:porphyrin-containing compound biosynthetic process"/>
    <property type="evidence" value="ECO:0007669"/>
    <property type="project" value="InterPro"/>
</dbReference>
<dbReference type="InterPro" id="IPR052024">
    <property type="entry name" value="Methanogen_methyltrans"/>
</dbReference>
<evidence type="ECO:0000313" key="3">
    <source>
        <dbReference type="Proteomes" id="UP000188181"/>
    </source>
</evidence>
<dbReference type="OrthoDB" id="9815759at2"/>